<dbReference type="InterPro" id="IPR017853">
    <property type="entry name" value="GH"/>
</dbReference>
<dbReference type="AlphaFoldDB" id="A0A6J4VC49"/>
<dbReference type="InterPro" id="IPR011837">
    <property type="entry name" value="Glycogen_debranch_GlgX"/>
</dbReference>
<sequence length="741" mass="83791">MTTAVAPASRRARVWPGHPYPLGATWDGQGTNFALFSENATAVDLCLYPSLDAVEASDVVRVREQTAHVWHCYLPGVRPGQLYGYRVHGPYDPQHGHRFNPNKLLIDPYAKAIAGAVDWEAPVAGYRGDDPDGDLSFDDRDDAHGVPKSVVSDPFFDWANDRNPRIPWHNSVIYELHVKGFTQQHPLIPEDIRGTYAGLAHPVAIDHLKRLGVTAVELLPVHAFIDDGFLIDLNLKNYWGYNTIGYFAPEARYSSTGQQGEQVNEFKALVKAMHTAGIEVILDVVYNHTAEGNHLGPSLSFRGIDNTVYYRLMAGNQRYYQDFTGTGNTLNVRQPQVLQLIMDSLRYWVQEMHVDGFRFDLASALARELFDVDRLSSFFDIIHQDPILSQVKLIAEPWDVGEGGYQVGNFPVLWTEWNGKYRDSIRSFWRGDEGMIADLGYRLTGSSDLYQSDGRRPYASINFLVAHDGFTLHDLVSYNDKHNEANGENSRDGHNDNLSNNYGVEGPTDDPAIIELRERQKRNMMATLLLSQGVPMICGGDEIGRTQLGNNNAYGQDNETSWFDWKLDEHDRQLLDFTRRLVQIRHDEPVLRRRKFFQGRQIRGSEVKDLTWFRADGQEMTDQDWASRAKSLGLRLAGDAIDEQDEMGSRIIGDTLLILINNASNGVDFTLPRFGPQTSACWEVMFDTARPNDADGDQYEGDKPIPLTDHSMVLLRVREHLDPEDQMPTLDFPVPDAPVQR</sequence>
<dbReference type="SMART" id="SM00642">
    <property type="entry name" value="Aamy"/>
    <property type="match status" value="1"/>
</dbReference>
<dbReference type="GO" id="GO:0004135">
    <property type="term" value="F:amylo-alpha-1,6-glucosidase activity"/>
    <property type="evidence" value="ECO:0007669"/>
    <property type="project" value="InterPro"/>
</dbReference>
<dbReference type="SUPFAM" id="SSF51011">
    <property type="entry name" value="Glycosyl hydrolase domain"/>
    <property type="match status" value="1"/>
</dbReference>
<feature type="region of interest" description="Disordered" evidence="4">
    <location>
        <begin position="481"/>
        <end position="509"/>
    </location>
</feature>
<dbReference type="SUPFAM" id="SSF81296">
    <property type="entry name" value="E set domains"/>
    <property type="match status" value="1"/>
</dbReference>
<dbReference type="GO" id="GO:0005980">
    <property type="term" value="P:glycogen catabolic process"/>
    <property type="evidence" value="ECO:0007669"/>
    <property type="project" value="InterPro"/>
</dbReference>
<feature type="domain" description="Glycosyl hydrolase family 13 catalytic" evidence="5">
    <location>
        <begin position="175"/>
        <end position="585"/>
    </location>
</feature>
<keyword evidence="3 6" id="KW-0326">Glycosidase</keyword>
<gene>
    <name evidence="6" type="ORF">AVDCRST_MAG33-2432</name>
</gene>
<organism evidence="6">
    <name type="scientific">uncultured Thermomicrobiales bacterium</name>
    <dbReference type="NCBI Taxonomy" id="1645740"/>
    <lineage>
        <taxon>Bacteria</taxon>
        <taxon>Pseudomonadati</taxon>
        <taxon>Thermomicrobiota</taxon>
        <taxon>Thermomicrobia</taxon>
        <taxon>Thermomicrobiales</taxon>
        <taxon>environmental samples</taxon>
    </lineage>
</organism>
<dbReference type="Gene3D" id="2.60.40.1180">
    <property type="entry name" value="Golgi alpha-mannosidase II"/>
    <property type="match status" value="1"/>
</dbReference>
<dbReference type="InterPro" id="IPR013783">
    <property type="entry name" value="Ig-like_fold"/>
</dbReference>
<dbReference type="Gene3D" id="3.20.20.80">
    <property type="entry name" value="Glycosidases"/>
    <property type="match status" value="1"/>
</dbReference>
<dbReference type="InterPro" id="IPR044505">
    <property type="entry name" value="GlgX_Isoamylase_N_E_set"/>
</dbReference>
<dbReference type="NCBIfam" id="TIGR02100">
    <property type="entry name" value="glgX_debranch"/>
    <property type="match status" value="1"/>
</dbReference>
<keyword evidence="2 6" id="KW-0378">Hydrolase</keyword>
<reference evidence="6" key="1">
    <citation type="submission" date="2020-02" db="EMBL/GenBank/DDBJ databases">
        <authorList>
            <person name="Meier V. D."/>
        </authorList>
    </citation>
    <scope>NUCLEOTIDE SEQUENCE</scope>
    <source>
        <strain evidence="6">AVDCRST_MAG33</strain>
    </source>
</reference>
<evidence type="ECO:0000256" key="4">
    <source>
        <dbReference type="SAM" id="MobiDB-lite"/>
    </source>
</evidence>
<dbReference type="Pfam" id="PF00128">
    <property type="entry name" value="Alpha-amylase"/>
    <property type="match status" value="1"/>
</dbReference>
<dbReference type="InterPro" id="IPR014756">
    <property type="entry name" value="Ig_E-set"/>
</dbReference>
<evidence type="ECO:0000259" key="5">
    <source>
        <dbReference type="SMART" id="SM00642"/>
    </source>
</evidence>
<comment type="similarity">
    <text evidence="1">Belongs to the glycosyl hydrolase 13 family.</text>
</comment>
<evidence type="ECO:0000256" key="2">
    <source>
        <dbReference type="ARBA" id="ARBA00022801"/>
    </source>
</evidence>
<dbReference type="InterPro" id="IPR013780">
    <property type="entry name" value="Glyco_hydro_b"/>
</dbReference>
<dbReference type="SUPFAM" id="SSF51445">
    <property type="entry name" value="(Trans)glycosidases"/>
    <property type="match status" value="1"/>
</dbReference>
<dbReference type="EMBL" id="CADCWK010000281">
    <property type="protein sequence ID" value="CAA9570034.1"/>
    <property type="molecule type" value="Genomic_DNA"/>
</dbReference>
<name>A0A6J4VC49_9BACT</name>
<evidence type="ECO:0000256" key="1">
    <source>
        <dbReference type="ARBA" id="ARBA00008061"/>
    </source>
</evidence>
<dbReference type="PANTHER" id="PTHR43002">
    <property type="entry name" value="GLYCOGEN DEBRANCHING ENZYME"/>
    <property type="match status" value="1"/>
</dbReference>
<feature type="compositionally biased region" description="Basic and acidic residues" evidence="4">
    <location>
        <begin position="481"/>
        <end position="495"/>
    </location>
</feature>
<dbReference type="EC" id="3.2.1.196" evidence="6"/>
<evidence type="ECO:0000256" key="3">
    <source>
        <dbReference type="ARBA" id="ARBA00023295"/>
    </source>
</evidence>
<dbReference type="CDD" id="cd02856">
    <property type="entry name" value="E_set_GDE_Isoamylase_N"/>
    <property type="match status" value="1"/>
</dbReference>
<dbReference type="Pfam" id="PF02922">
    <property type="entry name" value="CBM_48"/>
    <property type="match status" value="1"/>
</dbReference>
<accession>A0A6J4VC49</accession>
<protein>
    <submittedName>
        <fullName evidence="6">GH13_11 / GH13 / GH13_10 / GH13_13 / GH13_ 36 / CBM48 / GH13_14 / GH13_9 / GH13_37</fullName>
        <ecNumber evidence="6">3.2.1.196</ecNumber>
    </submittedName>
</protein>
<proteinExistence type="inferred from homology"/>
<dbReference type="InterPro" id="IPR004193">
    <property type="entry name" value="Glyco_hydro_13_N"/>
</dbReference>
<evidence type="ECO:0000313" key="6">
    <source>
        <dbReference type="EMBL" id="CAA9570034.1"/>
    </source>
</evidence>
<dbReference type="GO" id="GO:0120549">
    <property type="term" value="F:limit dextrin alpha-1,6-maltotetraose-hydrolase activity"/>
    <property type="evidence" value="ECO:0007669"/>
    <property type="project" value="UniProtKB-EC"/>
</dbReference>
<dbReference type="CDD" id="cd11326">
    <property type="entry name" value="AmyAc_Glg_debranch"/>
    <property type="match status" value="1"/>
</dbReference>
<dbReference type="Gene3D" id="2.60.40.10">
    <property type="entry name" value="Immunoglobulins"/>
    <property type="match status" value="1"/>
</dbReference>
<dbReference type="InterPro" id="IPR006047">
    <property type="entry name" value="GH13_cat_dom"/>
</dbReference>